<evidence type="ECO:0000256" key="1">
    <source>
        <dbReference type="SAM" id="Coils"/>
    </source>
</evidence>
<comment type="caution">
    <text evidence="2">The sequence shown here is derived from an EMBL/GenBank/DDBJ whole genome shotgun (WGS) entry which is preliminary data.</text>
</comment>
<keyword evidence="1" id="KW-0175">Coiled coil</keyword>
<protein>
    <submittedName>
        <fullName evidence="2">Uncharacterized protein</fullName>
    </submittedName>
</protein>
<feature type="coiled-coil region" evidence="1">
    <location>
        <begin position="223"/>
        <end position="285"/>
    </location>
</feature>
<keyword evidence="3" id="KW-1185">Reference proteome</keyword>
<dbReference type="Proteomes" id="UP000078046">
    <property type="component" value="Unassembled WGS sequence"/>
</dbReference>
<sequence>MMDLKLNFYDEKIKKLSKKLGECEYIIELNQENEKLQYKNLSDTISELKHVIEIKDCDIINYEKLIKELKNDLIYEKDRYCKIENLLKKQPSEKEFFFQKTKISELNENVCTLKEKIVKLKEKFNHKNKLCHEMMKSRDDLCNQSEISRKIILELSNENKFLKNGYLQRKNNDKFILIDPFEHLTQIENDLKLKILEIDNLKLILHDCELRFDSQTISNAKGLREFKNSIDNLTKLNNLIQKENECLSQSKNMYQTKITKINKDLQFLKMDNIELKNDLTNLKQNYSHHFEKTNKFTENLRQCFKKIISILQLSQYFINHLQRCNKINVDFNVHDICKKFKYNEYYLESTTLEDITNYLNKTATALHNVFYNCFIEIEKNSTECCLV</sequence>
<evidence type="ECO:0000313" key="2">
    <source>
        <dbReference type="EMBL" id="OAF71040.1"/>
    </source>
</evidence>
<gene>
    <name evidence="2" type="ORF">A3Q56_01215</name>
</gene>
<proteinExistence type="predicted"/>
<reference evidence="2 3" key="1">
    <citation type="submission" date="2016-04" db="EMBL/GenBank/DDBJ databases">
        <title>The genome of Intoshia linei affirms orthonectids as highly simplified spiralians.</title>
        <authorList>
            <person name="Mikhailov K.V."/>
            <person name="Slusarev G.S."/>
            <person name="Nikitin M.A."/>
            <person name="Logacheva M.D."/>
            <person name="Penin A."/>
            <person name="Aleoshin V."/>
            <person name="Panchin Y.V."/>
        </authorList>
    </citation>
    <scope>NUCLEOTIDE SEQUENCE [LARGE SCALE GENOMIC DNA]</scope>
    <source>
        <strain evidence="2">Intl2013</strain>
        <tissue evidence="2">Whole animal</tissue>
    </source>
</reference>
<dbReference type="AlphaFoldDB" id="A0A177BA44"/>
<name>A0A177BA44_9BILA</name>
<organism evidence="2 3">
    <name type="scientific">Intoshia linei</name>
    <dbReference type="NCBI Taxonomy" id="1819745"/>
    <lineage>
        <taxon>Eukaryota</taxon>
        <taxon>Metazoa</taxon>
        <taxon>Spiralia</taxon>
        <taxon>Lophotrochozoa</taxon>
        <taxon>Mesozoa</taxon>
        <taxon>Orthonectida</taxon>
        <taxon>Rhopaluridae</taxon>
        <taxon>Intoshia</taxon>
    </lineage>
</organism>
<accession>A0A177BA44</accession>
<dbReference type="EMBL" id="LWCA01000085">
    <property type="protein sequence ID" value="OAF71040.1"/>
    <property type="molecule type" value="Genomic_DNA"/>
</dbReference>
<evidence type="ECO:0000313" key="3">
    <source>
        <dbReference type="Proteomes" id="UP000078046"/>
    </source>
</evidence>